<dbReference type="STRING" id="47427.A0A2H3EJU9"/>
<sequence length="735" mass="82497">MSAPGDDHMKSPRYEDPSAKLWYSYLTEAEKHDRALAHSWKGDMDAILIFAGLFSASVTAFIIESYKSLLPNTDDKVVFLLTRISDQLVSVSNGSHPVSVPDLLDAKFTPTASALVCNTLWFLSLGFSLICALSATLVQQWTRNYIQATENRCTPQRRARISAFLYQGLNRFKMAALVEIIPLLLHISLLLFLAGLFAYLLSVNDALAYLILAITVLCSALYILITFLPVFHYDCPYHTPLSLISWRILCSLRLLRQRDSLGVLQPIVCGMSEARETAAVEISSERDARDFDAMCWAIELLRVDSELEPFIEVIPNVVACTDLSAKLLLYRLLNHDAVTIRLGYRIQRLLVTCTQGELTPTTAQKRAITCLSAIWSLTMMSLPASPVTTTSTAYRSRETLHFDEQTLKYINLVQSGIPSVSDYSVSALTVVSRSLLDMYVDQILKLETEIGGFATTRQWYHRNPGHDTDLAHRHSDLVLKRLHQQLDELESHLSCSHQEFALPCTTMETVHRHLEELVDITASTSNIRIAENLLELGFEFIHRFRHALNQAGFSLTTEFIAYLLKSPSLPYEASNTLRRLFLTIDYDIPLSVESQSLFVDQLDEALEPHPLPRGSRLPESITNILQGMVPAVKDASCKLKAMRSIHLHRKRFPSNDAASKALVHLQEDHPGHSSSPPPLDLFGSHMYTNIKLDKTVTWTRLSGGTRDGAGLDVVLRGPSMTRLPLLRSKQWPDVP</sequence>
<accession>A0A2H3EJU9</accession>
<dbReference type="OMA" id="QKRAITC"/>
<protein>
    <recommendedName>
        <fullName evidence="2">DUF6535 domain-containing protein</fullName>
    </recommendedName>
</protein>
<evidence type="ECO:0000313" key="4">
    <source>
        <dbReference type="Proteomes" id="UP000217790"/>
    </source>
</evidence>
<dbReference type="InterPro" id="IPR045338">
    <property type="entry name" value="DUF6535"/>
</dbReference>
<feature type="transmembrane region" description="Helical" evidence="1">
    <location>
        <begin position="120"/>
        <end position="138"/>
    </location>
</feature>
<evidence type="ECO:0000313" key="3">
    <source>
        <dbReference type="EMBL" id="PBL00354.1"/>
    </source>
</evidence>
<evidence type="ECO:0000259" key="2">
    <source>
        <dbReference type="Pfam" id="PF20153"/>
    </source>
</evidence>
<keyword evidence="1" id="KW-0812">Transmembrane</keyword>
<dbReference type="Proteomes" id="UP000217790">
    <property type="component" value="Unassembled WGS sequence"/>
</dbReference>
<feature type="transmembrane region" description="Helical" evidence="1">
    <location>
        <begin position="180"/>
        <end position="201"/>
    </location>
</feature>
<feature type="transmembrane region" description="Helical" evidence="1">
    <location>
        <begin position="207"/>
        <end position="231"/>
    </location>
</feature>
<dbReference type="OrthoDB" id="2995154at2759"/>
<dbReference type="EMBL" id="KZ293646">
    <property type="protein sequence ID" value="PBL00354.1"/>
    <property type="molecule type" value="Genomic_DNA"/>
</dbReference>
<dbReference type="Pfam" id="PF20153">
    <property type="entry name" value="DUF6535"/>
    <property type="match status" value="1"/>
</dbReference>
<keyword evidence="1" id="KW-0472">Membrane</keyword>
<dbReference type="AlphaFoldDB" id="A0A2H3EJU9"/>
<feature type="transmembrane region" description="Helical" evidence="1">
    <location>
        <begin position="46"/>
        <end position="63"/>
    </location>
</feature>
<feature type="domain" description="DUF6535" evidence="2">
    <location>
        <begin position="22"/>
        <end position="201"/>
    </location>
</feature>
<proteinExistence type="predicted"/>
<name>A0A2H3EJU9_ARMGA</name>
<reference evidence="4" key="1">
    <citation type="journal article" date="2017" name="Nat. Ecol. Evol.">
        <title>Genome expansion and lineage-specific genetic innovations in the forest pathogenic fungi Armillaria.</title>
        <authorList>
            <person name="Sipos G."/>
            <person name="Prasanna A.N."/>
            <person name="Walter M.C."/>
            <person name="O'Connor E."/>
            <person name="Balint B."/>
            <person name="Krizsan K."/>
            <person name="Kiss B."/>
            <person name="Hess J."/>
            <person name="Varga T."/>
            <person name="Slot J."/>
            <person name="Riley R."/>
            <person name="Boka B."/>
            <person name="Rigling D."/>
            <person name="Barry K."/>
            <person name="Lee J."/>
            <person name="Mihaltcheva S."/>
            <person name="LaButti K."/>
            <person name="Lipzen A."/>
            <person name="Waldron R."/>
            <person name="Moloney N.M."/>
            <person name="Sperisen C."/>
            <person name="Kredics L."/>
            <person name="Vagvoelgyi C."/>
            <person name="Patrignani A."/>
            <person name="Fitzpatrick D."/>
            <person name="Nagy I."/>
            <person name="Doyle S."/>
            <person name="Anderson J.B."/>
            <person name="Grigoriev I.V."/>
            <person name="Gueldener U."/>
            <person name="Muensterkoetter M."/>
            <person name="Nagy L.G."/>
        </authorList>
    </citation>
    <scope>NUCLEOTIDE SEQUENCE [LARGE SCALE GENOMIC DNA]</scope>
    <source>
        <strain evidence="4">Ar21-2</strain>
    </source>
</reference>
<dbReference type="InParanoid" id="A0A2H3EJU9"/>
<keyword evidence="4" id="KW-1185">Reference proteome</keyword>
<keyword evidence="1" id="KW-1133">Transmembrane helix</keyword>
<organism evidence="3 4">
    <name type="scientific">Armillaria gallica</name>
    <name type="common">Bulbous honey fungus</name>
    <name type="synonym">Armillaria bulbosa</name>
    <dbReference type="NCBI Taxonomy" id="47427"/>
    <lineage>
        <taxon>Eukaryota</taxon>
        <taxon>Fungi</taxon>
        <taxon>Dikarya</taxon>
        <taxon>Basidiomycota</taxon>
        <taxon>Agaricomycotina</taxon>
        <taxon>Agaricomycetes</taxon>
        <taxon>Agaricomycetidae</taxon>
        <taxon>Agaricales</taxon>
        <taxon>Marasmiineae</taxon>
        <taxon>Physalacriaceae</taxon>
        <taxon>Armillaria</taxon>
    </lineage>
</organism>
<gene>
    <name evidence="3" type="ORF">ARMGADRAFT_1006570</name>
</gene>
<evidence type="ECO:0000256" key="1">
    <source>
        <dbReference type="SAM" id="Phobius"/>
    </source>
</evidence>